<evidence type="ECO:0000313" key="17">
    <source>
        <dbReference type="EMBL" id="MBP1854090.1"/>
    </source>
</evidence>
<evidence type="ECO:0000256" key="7">
    <source>
        <dbReference type="ARBA" id="ARBA00022692"/>
    </source>
</evidence>
<dbReference type="Gene3D" id="6.10.340.10">
    <property type="match status" value="1"/>
</dbReference>
<keyword evidence="12" id="KW-0902">Two-component regulatory system</keyword>
<evidence type="ECO:0000256" key="13">
    <source>
        <dbReference type="ARBA" id="ARBA00023136"/>
    </source>
</evidence>
<evidence type="ECO:0000256" key="3">
    <source>
        <dbReference type="ARBA" id="ARBA00012438"/>
    </source>
</evidence>
<evidence type="ECO:0000256" key="12">
    <source>
        <dbReference type="ARBA" id="ARBA00023012"/>
    </source>
</evidence>
<proteinExistence type="predicted"/>
<dbReference type="InterPro" id="IPR003660">
    <property type="entry name" value="HAMP_dom"/>
</dbReference>
<dbReference type="SUPFAM" id="SSF55874">
    <property type="entry name" value="ATPase domain of HSP90 chaperone/DNA topoisomerase II/histidine kinase"/>
    <property type="match status" value="1"/>
</dbReference>
<evidence type="ECO:0000256" key="4">
    <source>
        <dbReference type="ARBA" id="ARBA00022475"/>
    </source>
</evidence>
<organism evidence="17 18">
    <name type="scientific">Metaclostridioides mangenotii</name>
    <dbReference type="NCBI Taxonomy" id="1540"/>
    <lineage>
        <taxon>Bacteria</taxon>
        <taxon>Bacillati</taxon>
        <taxon>Bacillota</taxon>
        <taxon>Clostridia</taxon>
        <taxon>Peptostreptococcales</taxon>
        <taxon>Peptostreptococcaceae</taxon>
        <taxon>Metaclostridioides</taxon>
    </lineage>
</organism>
<dbReference type="PROSITE" id="PS50109">
    <property type="entry name" value="HIS_KIN"/>
    <property type="match status" value="1"/>
</dbReference>
<dbReference type="InterPro" id="IPR050398">
    <property type="entry name" value="HssS/ArlS-like"/>
</dbReference>
<dbReference type="RefSeq" id="WP_209455666.1">
    <property type="nucleotide sequence ID" value="NZ_BAAACS010000017.1"/>
</dbReference>
<dbReference type="Pfam" id="PF02518">
    <property type="entry name" value="HATPase_c"/>
    <property type="match status" value="1"/>
</dbReference>
<dbReference type="Proteomes" id="UP000767291">
    <property type="component" value="Unassembled WGS sequence"/>
</dbReference>
<sequence>MLKKLIRNISVKQEFTLVSIGIITTILIIYSIAQVLSFGIFSINNQKIQIENTYKDLNGSIEEIKQSSKIINLITKTSGENIRIYTGNSVLYKSDTDKWKNINLNNNEEVKLKLIRFRPYVLLDKPIDSGRYNLQILQKVDVLTEFMERYVIISIGIFIISVSFSIIGSIYLSNKFLRRIKTLTDTMEGIKKNNLNNRVAIEGRYDEFDRMNILFNSMMDEIQESFERQSQFSSDASHELKTPLTVLQGHLRMLKRWGKKDEEVLNNSINVCLDESDRMINLINELLALSKVDNYVVNLDKINLINPIDIILGTIENYNMLHPNIVFKLGIVDENAKIKIKKEHLKQLLMIIIDNSIKYNDKDVLKIDIYLERRDTNVILSIKDNGMGISKPHIIKVTNRFFKSDESRQRNNSYGLGLSIAQKIVSLYNGKIQIESVEKEYTEVKLIF</sequence>
<accession>A0ABS4E828</accession>
<dbReference type="PANTHER" id="PTHR45528">
    <property type="entry name" value="SENSOR HISTIDINE KINASE CPXA"/>
    <property type="match status" value="1"/>
</dbReference>
<keyword evidence="9 17" id="KW-0418">Kinase</keyword>
<evidence type="ECO:0000259" key="16">
    <source>
        <dbReference type="PROSITE" id="PS50885"/>
    </source>
</evidence>
<keyword evidence="11 14" id="KW-1133">Transmembrane helix</keyword>
<protein>
    <recommendedName>
        <fullName evidence="3">histidine kinase</fullName>
        <ecNumber evidence="3">2.7.13.3</ecNumber>
    </recommendedName>
</protein>
<reference evidence="17 18" key="1">
    <citation type="submission" date="2021-03" db="EMBL/GenBank/DDBJ databases">
        <title>Genomic Encyclopedia of Type Strains, Phase IV (KMG-IV): sequencing the most valuable type-strain genomes for metagenomic binning, comparative biology and taxonomic classification.</title>
        <authorList>
            <person name="Goeker M."/>
        </authorList>
    </citation>
    <scope>NUCLEOTIDE SEQUENCE [LARGE SCALE GENOMIC DNA]</scope>
    <source>
        <strain evidence="17 18">DSM 1289</strain>
    </source>
</reference>
<feature type="transmembrane region" description="Helical" evidence="14">
    <location>
        <begin position="150"/>
        <end position="172"/>
    </location>
</feature>
<keyword evidence="6 17" id="KW-0808">Transferase</keyword>
<dbReference type="PROSITE" id="PS50885">
    <property type="entry name" value="HAMP"/>
    <property type="match status" value="1"/>
</dbReference>
<comment type="subcellular location">
    <subcellularLocation>
        <location evidence="2">Cell membrane</location>
        <topology evidence="2">Multi-pass membrane protein</topology>
    </subcellularLocation>
</comment>
<dbReference type="CDD" id="cd00082">
    <property type="entry name" value="HisKA"/>
    <property type="match status" value="1"/>
</dbReference>
<comment type="catalytic activity">
    <reaction evidence="1">
        <text>ATP + protein L-histidine = ADP + protein N-phospho-L-histidine.</text>
        <dbReference type="EC" id="2.7.13.3"/>
    </reaction>
</comment>
<evidence type="ECO:0000259" key="15">
    <source>
        <dbReference type="PROSITE" id="PS50109"/>
    </source>
</evidence>
<dbReference type="SMART" id="SM00387">
    <property type="entry name" value="HATPase_c"/>
    <property type="match status" value="1"/>
</dbReference>
<evidence type="ECO:0000256" key="2">
    <source>
        <dbReference type="ARBA" id="ARBA00004651"/>
    </source>
</evidence>
<evidence type="ECO:0000256" key="14">
    <source>
        <dbReference type="SAM" id="Phobius"/>
    </source>
</evidence>
<dbReference type="SUPFAM" id="SSF47384">
    <property type="entry name" value="Homodimeric domain of signal transducing histidine kinase"/>
    <property type="match status" value="1"/>
</dbReference>
<evidence type="ECO:0000313" key="18">
    <source>
        <dbReference type="Proteomes" id="UP000767291"/>
    </source>
</evidence>
<evidence type="ECO:0000256" key="5">
    <source>
        <dbReference type="ARBA" id="ARBA00022553"/>
    </source>
</evidence>
<feature type="domain" description="HAMP" evidence="16">
    <location>
        <begin position="174"/>
        <end position="227"/>
    </location>
</feature>
<evidence type="ECO:0000256" key="11">
    <source>
        <dbReference type="ARBA" id="ARBA00022989"/>
    </source>
</evidence>
<dbReference type="InterPro" id="IPR004358">
    <property type="entry name" value="Sig_transdc_His_kin-like_C"/>
</dbReference>
<evidence type="ECO:0000256" key="9">
    <source>
        <dbReference type="ARBA" id="ARBA00022777"/>
    </source>
</evidence>
<dbReference type="PANTHER" id="PTHR45528:SF1">
    <property type="entry name" value="SENSOR HISTIDINE KINASE CPXA"/>
    <property type="match status" value="1"/>
</dbReference>
<dbReference type="SMART" id="SM00304">
    <property type="entry name" value="HAMP"/>
    <property type="match status" value="1"/>
</dbReference>
<dbReference type="Gene3D" id="3.30.565.10">
    <property type="entry name" value="Histidine kinase-like ATPase, C-terminal domain"/>
    <property type="match status" value="1"/>
</dbReference>
<dbReference type="InterPro" id="IPR005467">
    <property type="entry name" value="His_kinase_dom"/>
</dbReference>
<dbReference type="InterPro" id="IPR036097">
    <property type="entry name" value="HisK_dim/P_sf"/>
</dbReference>
<dbReference type="EC" id="2.7.13.3" evidence="3"/>
<evidence type="ECO:0000256" key="6">
    <source>
        <dbReference type="ARBA" id="ARBA00022679"/>
    </source>
</evidence>
<name>A0ABS4E828_9FIRM</name>
<dbReference type="InterPro" id="IPR003594">
    <property type="entry name" value="HATPase_dom"/>
</dbReference>
<keyword evidence="8" id="KW-0547">Nucleotide-binding</keyword>
<dbReference type="EMBL" id="JAGGJX010000001">
    <property type="protein sequence ID" value="MBP1854090.1"/>
    <property type="molecule type" value="Genomic_DNA"/>
</dbReference>
<evidence type="ECO:0000256" key="10">
    <source>
        <dbReference type="ARBA" id="ARBA00022840"/>
    </source>
</evidence>
<keyword evidence="5" id="KW-0597">Phosphoprotein</keyword>
<dbReference type="CDD" id="cd06225">
    <property type="entry name" value="HAMP"/>
    <property type="match status" value="1"/>
</dbReference>
<keyword evidence="7 14" id="KW-0812">Transmembrane</keyword>
<dbReference type="SMART" id="SM00388">
    <property type="entry name" value="HisKA"/>
    <property type="match status" value="1"/>
</dbReference>
<dbReference type="InterPro" id="IPR003661">
    <property type="entry name" value="HisK_dim/P_dom"/>
</dbReference>
<comment type="caution">
    <text evidence="17">The sequence shown here is derived from an EMBL/GenBank/DDBJ whole genome shotgun (WGS) entry which is preliminary data.</text>
</comment>
<feature type="domain" description="Histidine kinase" evidence="15">
    <location>
        <begin position="235"/>
        <end position="448"/>
    </location>
</feature>
<evidence type="ECO:0000256" key="1">
    <source>
        <dbReference type="ARBA" id="ARBA00000085"/>
    </source>
</evidence>
<keyword evidence="10" id="KW-0067">ATP-binding</keyword>
<keyword evidence="13 14" id="KW-0472">Membrane</keyword>
<dbReference type="GO" id="GO:0004673">
    <property type="term" value="F:protein histidine kinase activity"/>
    <property type="evidence" value="ECO:0007669"/>
    <property type="project" value="UniProtKB-EC"/>
</dbReference>
<dbReference type="Pfam" id="PF00512">
    <property type="entry name" value="HisKA"/>
    <property type="match status" value="1"/>
</dbReference>
<keyword evidence="18" id="KW-1185">Reference proteome</keyword>
<dbReference type="SUPFAM" id="SSF158472">
    <property type="entry name" value="HAMP domain-like"/>
    <property type="match status" value="1"/>
</dbReference>
<evidence type="ECO:0000256" key="8">
    <source>
        <dbReference type="ARBA" id="ARBA00022741"/>
    </source>
</evidence>
<dbReference type="InterPro" id="IPR036890">
    <property type="entry name" value="HATPase_C_sf"/>
</dbReference>
<dbReference type="Gene3D" id="1.10.287.130">
    <property type="match status" value="1"/>
</dbReference>
<dbReference type="PRINTS" id="PR00344">
    <property type="entry name" value="BCTRLSENSOR"/>
</dbReference>
<keyword evidence="4" id="KW-1003">Cell membrane</keyword>
<feature type="transmembrane region" description="Helical" evidence="14">
    <location>
        <begin position="20"/>
        <end position="43"/>
    </location>
</feature>
<gene>
    <name evidence="17" type="ORF">J2Z43_000480</name>
</gene>